<dbReference type="GeneID" id="27669029"/>
<reference evidence="9 10" key="1">
    <citation type="journal article" date="2014" name="BMC Genomics">
        <title>Comparative genomics of the major fungal agents of human and animal Sporotrichosis: Sporothrix schenckii and Sporothrix brasiliensis.</title>
        <authorList>
            <person name="Teixeira M.M."/>
            <person name="de Almeida L.G."/>
            <person name="Kubitschek-Barreira P."/>
            <person name="Alves F.L."/>
            <person name="Kioshima E.S."/>
            <person name="Abadio A.K."/>
            <person name="Fernandes L."/>
            <person name="Derengowski L.S."/>
            <person name="Ferreira K.S."/>
            <person name="Souza R.C."/>
            <person name="Ruiz J.C."/>
            <person name="de Andrade N.C."/>
            <person name="Paes H.C."/>
            <person name="Nicola A.M."/>
            <person name="Albuquerque P."/>
            <person name="Gerber A.L."/>
            <person name="Martins V.P."/>
            <person name="Peconick L.D."/>
            <person name="Neto A.V."/>
            <person name="Chaucanez C.B."/>
            <person name="Silva P.A."/>
            <person name="Cunha O.L."/>
            <person name="de Oliveira F.F."/>
            <person name="dos Santos T.C."/>
            <person name="Barros A.L."/>
            <person name="Soares M.A."/>
            <person name="de Oliveira L.M."/>
            <person name="Marini M.M."/>
            <person name="Villalobos-Duno H."/>
            <person name="Cunha M.M."/>
            <person name="de Hoog S."/>
            <person name="da Silveira J.F."/>
            <person name="Henrissat B."/>
            <person name="Nino-Vega G.A."/>
            <person name="Cisalpino P.S."/>
            <person name="Mora-Montes H.M."/>
            <person name="Almeida S.R."/>
            <person name="Stajich J.E."/>
            <person name="Lopes-Bezerra L.M."/>
            <person name="Vasconcelos A.T."/>
            <person name="Felipe M.S."/>
        </authorList>
    </citation>
    <scope>NUCLEOTIDE SEQUENCE [LARGE SCALE GENOMIC DNA]</scope>
    <source>
        <strain evidence="9 10">1099-18</strain>
    </source>
</reference>
<dbReference type="PANTHER" id="PTHR13254">
    <property type="entry name" value="GOLGI AUTOANTIGEN, GOLGIN SUBFAMILY A, 7"/>
    <property type="match status" value="1"/>
</dbReference>
<dbReference type="AlphaFoldDB" id="A0A0F2MHX1"/>
<evidence type="ECO:0000259" key="8">
    <source>
        <dbReference type="Pfam" id="PF10256"/>
    </source>
</evidence>
<name>A0A0F2MHX1_SPOSC</name>
<comment type="subunit">
    <text evidence="3">Interacts with ERF2.</text>
</comment>
<dbReference type="InterPro" id="IPR019383">
    <property type="entry name" value="Golgin_A_7/ERF4"/>
</dbReference>
<feature type="compositionally biased region" description="Basic and acidic residues" evidence="7">
    <location>
        <begin position="367"/>
        <end position="385"/>
    </location>
</feature>
<sequence length="608" mass="65620">MGRCWTTATPLNCTGTHFSGSVGSAATAIAVCSVASAPGTAGRLLGSRPLSLVPTAPHATHAYSAQAFPPQTTAQHQQTLRRLSAQPSEPQLLHHPSAPLDYPQPPFRLPQPPFRNRAADTLQRPLRRLSTARLWNPTNSTPRGVASSSSTTRQQQLQPQKQHAQLQPQRLHSGVAGASTARRRAPSTPPPPAVPLSHPVLDGDTPVAKDDLAGTGAADFPLLTLPEQRQIRNTASPRASLQVERAGSEKRVSLPKSVRHSYEGKRLSALTIDAADDNSGVEPDILAASRLQDNSLNDELFLSSQQQRANDREAEAADSPTQAFGLTFDSAPGQAKLDKGKSKASPTDNIMASPVDDERPGGAGRSFSKDLERGPDILGHHHGLEESQNNRNSTASLPDGMGIGSAISSSNSSIMGDPEAQPDIGEEWGPQHPCFPHRNPHVSVDDPEYITTRIIRIRRDWLIMGDLAPTFSNLYPEILDPAGMNEPEFRRVIDKLNRELTIAFEPWSARNIVDGVLSLVTGWLWEDFGFTGAKARLARLERWIEAWNKEMARTADEGAPVPPKIIPLRQTGYMTLDIQIGDPEIAAVPPSTPAISQSGMPLEATVAS</sequence>
<comment type="subcellular location">
    <subcellularLocation>
        <location evidence="1">Endoplasmic reticulum membrane</location>
        <topology evidence="1">Peripheral membrane protein</topology>
    </subcellularLocation>
</comment>
<feature type="domain" description="Golgin subfamily A member 7/ERF4" evidence="8">
    <location>
        <begin position="454"/>
        <end position="577"/>
    </location>
</feature>
<keyword evidence="6" id="KW-0472">Membrane</keyword>
<proteinExistence type="inferred from homology"/>
<feature type="region of interest" description="Disordered" evidence="7">
    <location>
        <begin position="128"/>
        <end position="213"/>
    </location>
</feature>
<feature type="region of interest" description="Disordered" evidence="7">
    <location>
        <begin position="229"/>
        <end position="257"/>
    </location>
</feature>
<dbReference type="VEuPathDB" id="FungiDB:SPSK_07083"/>
<feature type="compositionally biased region" description="Low complexity" evidence="7">
    <location>
        <begin position="404"/>
        <end position="416"/>
    </location>
</feature>
<organism evidence="9 10">
    <name type="scientific">Sporothrix schenckii 1099-18</name>
    <dbReference type="NCBI Taxonomy" id="1397361"/>
    <lineage>
        <taxon>Eukaryota</taxon>
        <taxon>Fungi</taxon>
        <taxon>Dikarya</taxon>
        <taxon>Ascomycota</taxon>
        <taxon>Pezizomycotina</taxon>
        <taxon>Sordariomycetes</taxon>
        <taxon>Sordariomycetidae</taxon>
        <taxon>Ophiostomatales</taxon>
        <taxon>Ophiostomataceae</taxon>
        <taxon>Sporothrix</taxon>
    </lineage>
</organism>
<dbReference type="PANTHER" id="PTHR13254:SF0">
    <property type="entry name" value="GOLGIN SUBFAMILY A MEMBER 7_ERF4 DOMAIN-CONTAINING PROTEIN"/>
    <property type="match status" value="1"/>
</dbReference>
<evidence type="ECO:0000256" key="3">
    <source>
        <dbReference type="ARBA" id="ARBA00011396"/>
    </source>
</evidence>
<feature type="region of interest" description="Disordered" evidence="7">
    <location>
        <begin position="83"/>
        <end position="115"/>
    </location>
</feature>
<keyword evidence="5" id="KW-0256">Endoplasmic reticulum</keyword>
<dbReference type="Pfam" id="PF10256">
    <property type="entry name" value="Erf4"/>
    <property type="match status" value="1"/>
</dbReference>
<feature type="region of interest" description="Disordered" evidence="7">
    <location>
        <begin position="305"/>
        <end position="440"/>
    </location>
</feature>
<dbReference type="InterPro" id="IPR051371">
    <property type="entry name" value="Ras_palmitoyltransferase"/>
</dbReference>
<evidence type="ECO:0000256" key="7">
    <source>
        <dbReference type="SAM" id="MobiDB-lite"/>
    </source>
</evidence>
<dbReference type="GO" id="GO:0005789">
    <property type="term" value="C:endoplasmic reticulum membrane"/>
    <property type="evidence" value="ECO:0007669"/>
    <property type="project" value="UniProtKB-SubCell"/>
</dbReference>
<dbReference type="Proteomes" id="UP000033710">
    <property type="component" value="Unassembled WGS sequence"/>
</dbReference>
<accession>A0A0F2MHX1</accession>
<feature type="compositionally biased region" description="Pro residues" evidence="7">
    <location>
        <begin position="102"/>
        <end position="113"/>
    </location>
</feature>
<evidence type="ECO:0000256" key="1">
    <source>
        <dbReference type="ARBA" id="ARBA00004406"/>
    </source>
</evidence>
<reference evidence="9 10" key="2">
    <citation type="journal article" date="2015" name="Eukaryot. Cell">
        <title>Asexual propagation of a virulent clone complex in a human and feline outbreak of sporotrichosis.</title>
        <authorList>
            <person name="Teixeira Mde M."/>
            <person name="Rodrigues A.M."/>
            <person name="Tsui C.K."/>
            <person name="de Almeida L.G."/>
            <person name="Van Diepeningen A.D."/>
            <person name="van den Ende B.G."/>
            <person name="Fernandes G.F."/>
            <person name="Kano R."/>
            <person name="Hamelin R.C."/>
            <person name="Lopes-Bezerra L.M."/>
            <person name="Vasconcelos A.T."/>
            <person name="de Hoog S."/>
            <person name="de Camargo Z.P."/>
            <person name="Felipe M.S."/>
        </authorList>
    </citation>
    <scope>NUCLEOTIDE SEQUENCE [LARGE SCALE GENOMIC DNA]</scope>
    <source>
        <strain evidence="9 10">1099-18</strain>
    </source>
</reference>
<protein>
    <recommendedName>
        <fullName evidence="4">Ras modification protein ERF4</fullName>
    </recommendedName>
</protein>
<dbReference type="EMBL" id="AXCR01000004">
    <property type="protein sequence ID" value="KJR88654.1"/>
    <property type="molecule type" value="Genomic_DNA"/>
</dbReference>
<comment type="caution">
    <text evidence="9">The sequence shown here is derived from an EMBL/GenBank/DDBJ whole genome shotgun (WGS) entry which is preliminary data.</text>
</comment>
<dbReference type="GO" id="GO:0006612">
    <property type="term" value="P:protein targeting to membrane"/>
    <property type="evidence" value="ECO:0007669"/>
    <property type="project" value="TreeGrafter"/>
</dbReference>
<dbReference type="GO" id="GO:0031211">
    <property type="term" value="C:endoplasmic reticulum palmitoyltransferase complex"/>
    <property type="evidence" value="ECO:0007669"/>
    <property type="project" value="TreeGrafter"/>
</dbReference>
<feature type="compositionally biased region" description="Low complexity" evidence="7">
    <location>
        <begin position="146"/>
        <end position="170"/>
    </location>
</feature>
<feature type="compositionally biased region" description="Polar residues" evidence="7">
    <location>
        <begin position="386"/>
        <end position="396"/>
    </location>
</feature>
<evidence type="ECO:0000313" key="9">
    <source>
        <dbReference type="EMBL" id="KJR88654.1"/>
    </source>
</evidence>
<gene>
    <name evidence="9" type="ORF">SPSK_07083</name>
</gene>
<evidence type="ECO:0000256" key="5">
    <source>
        <dbReference type="ARBA" id="ARBA00022824"/>
    </source>
</evidence>
<evidence type="ECO:0000313" key="10">
    <source>
        <dbReference type="Proteomes" id="UP000033710"/>
    </source>
</evidence>
<dbReference type="KEGG" id="ssck:SPSK_07083"/>
<dbReference type="RefSeq" id="XP_016591330.1">
    <property type="nucleotide sequence ID" value="XM_016733752.1"/>
</dbReference>
<evidence type="ECO:0000256" key="6">
    <source>
        <dbReference type="ARBA" id="ARBA00023136"/>
    </source>
</evidence>
<evidence type="ECO:0000256" key="4">
    <source>
        <dbReference type="ARBA" id="ARBA00018463"/>
    </source>
</evidence>
<dbReference type="OrthoDB" id="5377273at2759"/>
<comment type="similarity">
    <text evidence="2">Belongs to the ERF4 family.</text>
</comment>
<evidence type="ECO:0000256" key="2">
    <source>
        <dbReference type="ARBA" id="ARBA00007732"/>
    </source>
</evidence>